<dbReference type="STRING" id="1527.SAMN04489757_107111"/>
<dbReference type="EMBL" id="FOWD01000007">
    <property type="protein sequence ID" value="SFO05054.1"/>
    <property type="molecule type" value="Genomic_DNA"/>
</dbReference>
<dbReference type="OrthoDB" id="9783944at2"/>
<dbReference type="SUPFAM" id="SSF55797">
    <property type="entry name" value="PR-1-like"/>
    <property type="match status" value="1"/>
</dbReference>
<feature type="domain" description="SCP" evidence="2">
    <location>
        <begin position="214"/>
        <end position="328"/>
    </location>
</feature>
<dbReference type="PANTHER" id="PTHR31157">
    <property type="entry name" value="SCP DOMAIN-CONTAINING PROTEIN"/>
    <property type="match status" value="1"/>
</dbReference>
<organism evidence="3 4">
    <name type="scientific">Anaerocolumna aminovalerica</name>
    <dbReference type="NCBI Taxonomy" id="1527"/>
    <lineage>
        <taxon>Bacteria</taxon>
        <taxon>Bacillati</taxon>
        <taxon>Bacillota</taxon>
        <taxon>Clostridia</taxon>
        <taxon>Lachnospirales</taxon>
        <taxon>Lachnospiraceae</taxon>
        <taxon>Anaerocolumna</taxon>
    </lineage>
</organism>
<gene>
    <name evidence="3" type="ORF">SAMN04489757_107111</name>
</gene>
<name>A0A1I5E0J9_9FIRM</name>
<dbReference type="PANTHER" id="PTHR31157:SF1">
    <property type="entry name" value="SCP DOMAIN-CONTAINING PROTEIN"/>
    <property type="match status" value="1"/>
</dbReference>
<feature type="compositionally biased region" description="Basic and acidic residues" evidence="1">
    <location>
        <begin position="161"/>
        <end position="194"/>
    </location>
</feature>
<keyword evidence="4" id="KW-1185">Reference proteome</keyword>
<feature type="region of interest" description="Disordered" evidence="1">
    <location>
        <begin position="140"/>
        <end position="206"/>
    </location>
</feature>
<dbReference type="Gene3D" id="3.40.33.10">
    <property type="entry name" value="CAP"/>
    <property type="match status" value="1"/>
</dbReference>
<dbReference type="AlphaFoldDB" id="A0A1I5E0J9"/>
<protein>
    <submittedName>
        <fullName evidence="3">Uncharacterized conserved protein YkwD, contains CAP (CSP/antigen 5/PR1) domain</fullName>
    </submittedName>
</protein>
<evidence type="ECO:0000313" key="3">
    <source>
        <dbReference type="EMBL" id="SFO05054.1"/>
    </source>
</evidence>
<dbReference type="Pfam" id="PF00188">
    <property type="entry name" value="CAP"/>
    <property type="match status" value="1"/>
</dbReference>
<accession>A0A1I5E0J9</accession>
<reference evidence="3 4" key="1">
    <citation type="submission" date="2016-10" db="EMBL/GenBank/DDBJ databases">
        <authorList>
            <person name="de Groot N.N."/>
        </authorList>
    </citation>
    <scope>NUCLEOTIDE SEQUENCE [LARGE SCALE GENOMIC DNA]</scope>
    <source>
        <strain evidence="3 4">DSM 1283</strain>
    </source>
</reference>
<evidence type="ECO:0000313" key="4">
    <source>
        <dbReference type="Proteomes" id="UP000198806"/>
    </source>
</evidence>
<dbReference type="InterPro" id="IPR014044">
    <property type="entry name" value="CAP_dom"/>
</dbReference>
<proteinExistence type="predicted"/>
<dbReference type="RefSeq" id="WP_091685290.1">
    <property type="nucleotide sequence ID" value="NZ_BAABFM010000010.1"/>
</dbReference>
<evidence type="ECO:0000256" key="1">
    <source>
        <dbReference type="SAM" id="MobiDB-lite"/>
    </source>
</evidence>
<feature type="compositionally biased region" description="Basic and acidic residues" evidence="1">
    <location>
        <begin position="142"/>
        <end position="154"/>
    </location>
</feature>
<dbReference type="CDD" id="cd05379">
    <property type="entry name" value="CAP_bacterial"/>
    <property type="match status" value="1"/>
</dbReference>
<evidence type="ECO:0000259" key="2">
    <source>
        <dbReference type="Pfam" id="PF00188"/>
    </source>
</evidence>
<dbReference type="Gene3D" id="2.60.40.10">
    <property type="entry name" value="Immunoglobulins"/>
    <property type="match status" value="1"/>
</dbReference>
<dbReference type="Proteomes" id="UP000198806">
    <property type="component" value="Unassembled WGS sequence"/>
</dbReference>
<dbReference type="InterPro" id="IPR013783">
    <property type="entry name" value="Ig-like_fold"/>
</dbReference>
<sequence length="330" mass="35917">MKGIIVTSLLSLQIAGLFGGNANTNSNININELLNKNAKNINIELAKDAISKCTPSLEAVKSTDSSIQLDINKEEGVDGYSIYRASSKDGVFEYVGDTKSGDFTDKNLESDSSYCYTAKAYAIVNGKKVISPISNKEVAVTKPEKNTNTDKKETTTPPKTETPKTETPKTETPKTETPKTETPKTETPKTEVPKTETPNESSNQYDSSFASQVLKLVNAERVKGGLHELTMSSALTAPANKRAQEIKTQFSHTRPNGTQWSTVLNEYGISVRTAGENLAYGYNTPEAVVEGWMNSPGHRANIMNSNFNQIGIGVYKDSNGTVYCTQLFSN</sequence>
<dbReference type="InterPro" id="IPR035940">
    <property type="entry name" value="CAP_sf"/>
</dbReference>